<dbReference type="KEGG" id="ffu:CLAFUR5_13880"/>
<feature type="compositionally biased region" description="Acidic residues" evidence="1">
    <location>
        <begin position="321"/>
        <end position="344"/>
    </location>
</feature>
<dbReference type="OrthoDB" id="10682371at2759"/>
<evidence type="ECO:0000256" key="1">
    <source>
        <dbReference type="SAM" id="MobiDB-lite"/>
    </source>
</evidence>
<name>A0A9Q8PLB4_PASFU</name>
<dbReference type="RefSeq" id="XP_047768987.1">
    <property type="nucleotide sequence ID" value="XM_047913028.1"/>
</dbReference>
<feature type="compositionally biased region" description="Basic and acidic residues" evidence="1">
    <location>
        <begin position="486"/>
        <end position="505"/>
    </location>
</feature>
<sequence>MARKDSIASDPYAYAIAKALEYIDAHTNEFDTESSQKKALSTLITTQKLQYADKYSYGLYDVGQYKLWTSLKQAAERHKRSGLNIDITGSNGINEVFKRGSVYFEQNYLITIRSAPKPVGVPPPTTVAVEEVSGRRPSRLPVGQSTASKQESAPRAGRKRSTLRKPVDEDGDREAGGDSKDVLSTASTSNKRQKTTGKPGIETLDKTRHGPTGDYDEDIDTKQNFLTMDDQPKKQPSRPATAKPAADQPSQRTTRNGAQKNAKPAGALKTTSKQSGLRPESLVEIDSDVSDFSLDDDEIQAAQSSDPEIDDIDEVTGNVSDEGEVTEADDNASEGLLDDEEVESSFEVKKSKRNAAAKSATVEEKSAKINIATKPKKRTSPALSDDDDDFDDSVRSEQHSSKKIKSAANRAGTPGPPSRVNGQGTRIEGEEDDFFDEEYEQSDDGDDGSDEQPPPPCSEVDADEDEEEEGSEVDELTDADTSAGRADIEDGRPLLSDSRPDEHQIKPTSPAKRASPNASDVWTPSKRQKKEDHRPHEAALAAVAEQAKTPEHDDTMPPNAPTIQQSASANVMTLEKTGMSSTDLQEAFNNLSKMIDQTSQRFFENIGQTSGRLITIAPSPYPALEAVYRHVLSTEHDYMVVIEEFAFREKFEPSDLLRSMIASQLLTKIFSVDLPWQIAASAPSSTYIAAAVADPRGDNGRPVKRVLWLASQAQINDEHFVATTVEPKAQQLAAGILLTLGEHLHEYTDTSNSARDWHTDMYRQLADACREALIVKSQMVASKLEGDWLWDALDADGNTSYEPQTALMAFPGFSVDTRDGVREEWLIEEDLIGGKSE</sequence>
<evidence type="ECO:0000313" key="3">
    <source>
        <dbReference type="Proteomes" id="UP000756132"/>
    </source>
</evidence>
<accession>A0A9Q8PLB4</accession>
<dbReference type="Proteomes" id="UP000756132">
    <property type="component" value="Chromosome 12"/>
</dbReference>
<organism evidence="2 3">
    <name type="scientific">Passalora fulva</name>
    <name type="common">Tomato leaf mold</name>
    <name type="synonym">Cladosporium fulvum</name>
    <dbReference type="NCBI Taxonomy" id="5499"/>
    <lineage>
        <taxon>Eukaryota</taxon>
        <taxon>Fungi</taxon>
        <taxon>Dikarya</taxon>
        <taxon>Ascomycota</taxon>
        <taxon>Pezizomycotina</taxon>
        <taxon>Dothideomycetes</taxon>
        <taxon>Dothideomycetidae</taxon>
        <taxon>Mycosphaerellales</taxon>
        <taxon>Mycosphaerellaceae</taxon>
        <taxon>Fulvia</taxon>
    </lineage>
</organism>
<feature type="compositionally biased region" description="Acidic residues" evidence="1">
    <location>
        <begin position="429"/>
        <end position="450"/>
    </location>
</feature>
<reference evidence="2" key="2">
    <citation type="journal article" date="2022" name="Microb. Genom.">
        <title>A chromosome-scale genome assembly of the tomato pathogen Cladosporium fulvum reveals a compartmentalized genome architecture and the presence of a dispensable chromosome.</title>
        <authorList>
            <person name="Zaccaron A.Z."/>
            <person name="Chen L.H."/>
            <person name="Samaras A."/>
            <person name="Stergiopoulos I."/>
        </authorList>
    </citation>
    <scope>NUCLEOTIDE SEQUENCE</scope>
    <source>
        <strain evidence="2">Race5_Kim</strain>
    </source>
</reference>
<evidence type="ECO:0000313" key="2">
    <source>
        <dbReference type="EMBL" id="UJO24621.1"/>
    </source>
</evidence>
<dbReference type="EMBL" id="CP090174">
    <property type="protein sequence ID" value="UJO24621.1"/>
    <property type="molecule type" value="Genomic_DNA"/>
</dbReference>
<feature type="compositionally biased region" description="Basic and acidic residues" evidence="1">
    <location>
        <begin position="165"/>
        <end position="181"/>
    </location>
</feature>
<gene>
    <name evidence="2" type="ORF">CLAFUR5_13880</name>
</gene>
<feature type="compositionally biased region" description="Acidic residues" evidence="1">
    <location>
        <begin position="460"/>
        <end position="478"/>
    </location>
</feature>
<protein>
    <submittedName>
        <fullName evidence="2">Uncharacterized protein</fullName>
    </submittedName>
</protein>
<dbReference type="GeneID" id="71993758"/>
<feature type="compositionally biased region" description="Polar residues" evidence="1">
    <location>
        <begin position="248"/>
        <end position="259"/>
    </location>
</feature>
<keyword evidence="3" id="KW-1185">Reference proteome</keyword>
<proteinExistence type="predicted"/>
<dbReference type="AlphaFoldDB" id="A0A9Q8PLB4"/>
<feature type="compositionally biased region" description="Acidic residues" evidence="1">
    <location>
        <begin position="283"/>
        <end position="299"/>
    </location>
</feature>
<feature type="region of interest" description="Disordered" evidence="1">
    <location>
        <begin position="115"/>
        <end position="539"/>
    </location>
</feature>
<reference evidence="2" key="1">
    <citation type="submission" date="2021-12" db="EMBL/GenBank/DDBJ databases">
        <authorList>
            <person name="Zaccaron A."/>
            <person name="Stergiopoulos I."/>
        </authorList>
    </citation>
    <scope>NUCLEOTIDE SEQUENCE</scope>
    <source>
        <strain evidence="2">Race5_Kim</strain>
    </source>
</reference>